<evidence type="ECO:0000256" key="1">
    <source>
        <dbReference type="ARBA" id="ARBA00023015"/>
    </source>
</evidence>
<keyword evidence="1" id="KW-0805">Transcription regulation</keyword>
<dbReference type="Pfam" id="PF03704">
    <property type="entry name" value="BTAD"/>
    <property type="match status" value="1"/>
</dbReference>
<feature type="domain" description="Bacterial transcriptional activator" evidence="4">
    <location>
        <begin position="70"/>
        <end position="207"/>
    </location>
</feature>
<evidence type="ECO:0000259" key="4">
    <source>
        <dbReference type="SMART" id="SM01043"/>
    </source>
</evidence>
<dbReference type="InterPro" id="IPR011990">
    <property type="entry name" value="TPR-like_helical_dom_sf"/>
</dbReference>
<dbReference type="InterPro" id="IPR051677">
    <property type="entry name" value="AfsR-DnrI-RedD_regulator"/>
</dbReference>
<keyword evidence="6" id="KW-1185">Reference proteome</keyword>
<organism evidence="5 6">
    <name type="scientific">Arthrobacter ginkgonis</name>
    <dbReference type="NCBI Taxonomy" id="1630594"/>
    <lineage>
        <taxon>Bacteria</taxon>
        <taxon>Bacillati</taxon>
        <taxon>Actinomycetota</taxon>
        <taxon>Actinomycetes</taxon>
        <taxon>Micrococcales</taxon>
        <taxon>Micrococcaceae</taxon>
        <taxon>Arthrobacter</taxon>
    </lineage>
</organism>
<dbReference type="Gene3D" id="1.25.40.10">
    <property type="entry name" value="Tetratricopeptide repeat domain"/>
    <property type="match status" value="1"/>
</dbReference>
<dbReference type="SUPFAM" id="SSF48452">
    <property type="entry name" value="TPR-like"/>
    <property type="match status" value="1"/>
</dbReference>
<gene>
    <name evidence="5" type="ORF">GCM10023081_08570</name>
</gene>
<name>A0ABP7C1E2_9MICC</name>
<evidence type="ECO:0000313" key="5">
    <source>
        <dbReference type="EMBL" id="GAA3672509.1"/>
    </source>
</evidence>
<keyword evidence="2" id="KW-0804">Transcription</keyword>
<dbReference type="SMART" id="SM01043">
    <property type="entry name" value="BTAD"/>
    <property type="match status" value="1"/>
</dbReference>
<evidence type="ECO:0000256" key="3">
    <source>
        <dbReference type="SAM" id="MobiDB-lite"/>
    </source>
</evidence>
<evidence type="ECO:0000313" key="6">
    <source>
        <dbReference type="Proteomes" id="UP001500752"/>
    </source>
</evidence>
<dbReference type="PANTHER" id="PTHR35807">
    <property type="entry name" value="TRANSCRIPTIONAL REGULATOR REDD-RELATED"/>
    <property type="match status" value="1"/>
</dbReference>
<dbReference type="PANTHER" id="PTHR35807:SF1">
    <property type="entry name" value="TRANSCRIPTIONAL REGULATOR REDD"/>
    <property type="match status" value="1"/>
</dbReference>
<proteinExistence type="predicted"/>
<reference evidence="6" key="1">
    <citation type="journal article" date="2019" name="Int. J. Syst. Evol. Microbiol.">
        <title>The Global Catalogue of Microorganisms (GCM) 10K type strain sequencing project: providing services to taxonomists for standard genome sequencing and annotation.</title>
        <authorList>
            <consortium name="The Broad Institute Genomics Platform"/>
            <consortium name="The Broad Institute Genome Sequencing Center for Infectious Disease"/>
            <person name="Wu L."/>
            <person name="Ma J."/>
        </authorList>
    </citation>
    <scope>NUCLEOTIDE SEQUENCE [LARGE SCALE GENOMIC DNA]</scope>
    <source>
        <strain evidence="6">JCM 30742</strain>
    </source>
</reference>
<evidence type="ECO:0000256" key="2">
    <source>
        <dbReference type="ARBA" id="ARBA00023163"/>
    </source>
</evidence>
<sequence length="230" mass="24996">MAFREQRVLTLLAMQGPLERRRVAGLLWPETTDARALDSLRVSVHRISRTVPGLVVATRNRLGLADAVRVDLHDLREHLARMPCRSNELPPGFVHFLRGADLLPGWDEPWLLAEQDELLQRRIQALEIMAVFELQHHDTLHALEAAEAVLALEPLSERAACLLAHAHAGAGNHAVAAAGLSRFIRRLGEELGVGPTPEVLNTLTQVRTGSAGLASGGIGGRPGLPPGQNR</sequence>
<dbReference type="InterPro" id="IPR005158">
    <property type="entry name" value="BTAD"/>
</dbReference>
<accession>A0ABP7C1E2</accession>
<protein>
    <recommendedName>
        <fullName evidence="4">Bacterial transcriptional activator domain-containing protein</fullName>
    </recommendedName>
</protein>
<comment type="caution">
    <text evidence="5">The sequence shown here is derived from an EMBL/GenBank/DDBJ whole genome shotgun (WGS) entry which is preliminary data.</text>
</comment>
<dbReference type="Proteomes" id="UP001500752">
    <property type="component" value="Unassembled WGS sequence"/>
</dbReference>
<feature type="region of interest" description="Disordered" evidence="3">
    <location>
        <begin position="211"/>
        <end position="230"/>
    </location>
</feature>
<dbReference type="EMBL" id="BAABEO010000008">
    <property type="protein sequence ID" value="GAA3672509.1"/>
    <property type="molecule type" value="Genomic_DNA"/>
</dbReference>